<dbReference type="InterPro" id="IPR006115">
    <property type="entry name" value="6PGDH_NADP-bd"/>
</dbReference>
<protein>
    <recommendedName>
        <fullName evidence="3">3-hydroxyisobutyrate dehydrogenase</fullName>
        <ecNumber evidence="3">1.1.1.31</ecNumber>
    </recommendedName>
</protein>
<evidence type="ECO:0000256" key="8">
    <source>
        <dbReference type="PIRSR" id="PIRSR000103-1"/>
    </source>
</evidence>
<keyword evidence="4" id="KW-0101">Branched-chain amino acid catabolism</keyword>
<comment type="similarity">
    <text evidence="2">Belongs to the HIBADH-related family. 3-hydroxyisobutyrate dehydrogenase subfamily.</text>
</comment>
<dbReference type="GO" id="GO:0005739">
    <property type="term" value="C:mitochondrion"/>
    <property type="evidence" value="ECO:0007669"/>
    <property type="project" value="TreeGrafter"/>
</dbReference>
<dbReference type="InterPro" id="IPR015815">
    <property type="entry name" value="HIBADH-related"/>
</dbReference>
<dbReference type="GO" id="GO:0051287">
    <property type="term" value="F:NAD binding"/>
    <property type="evidence" value="ECO:0007669"/>
    <property type="project" value="InterPro"/>
</dbReference>
<dbReference type="eggNOG" id="KOG0409">
    <property type="taxonomic scope" value="Eukaryota"/>
</dbReference>
<organism evidence="11">
    <name type="scientific">Talaromyces marneffei PM1</name>
    <dbReference type="NCBI Taxonomy" id="1077442"/>
    <lineage>
        <taxon>Eukaryota</taxon>
        <taxon>Fungi</taxon>
        <taxon>Dikarya</taxon>
        <taxon>Ascomycota</taxon>
        <taxon>Pezizomycotina</taxon>
        <taxon>Eurotiomycetes</taxon>
        <taxon>Eurotiomycetidae</taxon>
        <taxon>Eurotiales</taxon>
        <taxon>Trichocomaceae</taxon>
        <taxon>Talaromyces</taxon>
        <taxon>Talaromyces sect. Talaromyces</taxon>
    </lineage>
</organism>
<evidence type="ECO:0000256" key="5">
    <source>
        <dbReference type="ARBA" id="ARBA00023002"/>
    </source>
</evidence>
<dbReference type="Pfam" id="PF14833">
    <property type="entry name" value="NAD_binding_11"/>
    <property type="match status" value="1"/>
</dbReference>
<dbReference type="Pfam" id="PF03446">
    <property type="entry name" value="NAD_binding_2"/>
    <property type="match status" value="1"/>
</dbReference>
<dbReference type="PIRSF" id="PIRSF000103">
    <property type="entry name" value="HIBADH"/>
    <property type="match status" value="1"/>
</dbReference>
<evidence type="ECO:0000259" key="9">
    <source>
        <dbReference type="Pfam" id="PF03446"/>
    </source>
</evidence>
<dbReference type="EC" id="1.1.1.31" evidence="3"/>
<comment type="caution">
    <text evidence="11">The sequence shown here is derived from an EMBL/GenBank/DDBJ whole genome shotgun (WGS) entry which is preliminary data.</text>
</comment>
<evidence type="ECO:0000256" key="2">
    <source>
        <dbReference type="ARBA" id="ARBA00006013"/>
    </source>
</evidence>
<comment type="catalytic activity">
    <reaction evidence="7">
        <text>3-hydroxy-2-methylpropanoate + NAD(+) = 2-methyl-3-oxopropanoate + NADH + H(+)</text>
        <dbReference type="Rhea" id="RHEA:17681"/>
        <dbReference type="ChEBI" id="CHEBI:11805"/>
        <dbReference type="ChEBI" id="CHEBI:15378"/>
        <dbReference type="ChEBI" id="CHEBI:57540"/>
        <dbReference type="ChEBI" id="CHEBI:57700"/>
        <dbReference type="ChEBI" id="CHEBI:57945"/>
        <dbReference type="EC" id="1.1.1.31"/>
    </reaction>
</comment>
<evidence type="ECO:0000313" key="11">
    <source>
        <dbReference type="EMBL" id="KFX41444.1"/>
    </source>
</evidence>
<evidence type="ECO:0000256" key="1">
    <source>
        <dbReference type="ARBA" id="ARBA00005109"/>
    </source>
</evidence>
<accession>A0A093UUQ4</accession>
<comment type="pathway">
    <text evidence="1">Amino-acid degradation; L-valine degradation.</text>
</comment>
<dbReference type="EMBL" id="JPOX01000059">
    <property type="protein sequence ID" value="KFX41444.1"/>
    <property type="molecule type" value="Genomic_DNA"/>
</dbReference>
<evidence type="ECO:0000256" key="7">
    <source>
        <dbReference type="ARBA" id="ARBA00049197"/>
    </source>
</evidence>
<feature type="domain" description="6-phosphogluconate dehydrogenase NADP-binding" evidence="9">
    <location>
        <begin position="22"/>
        <end position="176"/>
    </location>
</feature>
<dbReference type="GO" id="GO:0006574">
    <property type="term" value="P:L-valine catabolic process"/>
    <property type="evidence" value="ECO:0007669"/>
    <property type="project" value="TreeGrafter"/>
</dbReference>
<evidence type="ECO:0000256" key="4">
    <source>
        <dbReference type="ARBA" id="ARBA00022456"/>
    </source>
</evidence>
<dbReference type="SUPFAM" id="SSF51735">
    <property type="entry name" value="NAD(P)-binding Rossmann-fold domains"/>
    <property type="match status" value="1"/>
</dbReference>
<gene>
    <name evidence="11" type="ORF">GQ26_0590100</name>
</gene>
<sequence length="319" mass="34401">MPQDFQQSLIIEMKNNMIDESTVGFIGLGAMGAPMAMHLAEKLPSGTKIYAFDVVQSAVDQLVTQFPSRVFAGKNARDVAEKSVRFTLYLSICTTDINNKLLIDCSTIDTATSLDVKAHIEKNFPSAFFYDAPVSGGVIGAKKGTIAFFLGCAEDDGNLPKISTLLRMMGKQIIPCGGPSLGLAAKLSNNYLSGVIAIACSEAFDMGMRSGLDPRVLARVYAAGTAQNTISDRFCPVPGIAPEAPSTKGYKDGFKVQLMKKDFGLAVDMAKRVNTQLVLGDAGLATYQAASQDPRCKDLDSRVVYRYLGGDEDWETRFK</sequence>
<keyword evidence="6" id="KW-0520">NAD</keyword>
<dbReference type="PROSITE" id="PS00895">
    <property type="entry name" value="3_HYDROXYISOBUT_DH"/>
    <property type="match status" value="1"/>
</dbReference>
<dbReference type="InterPro" id="IPR036291">
    <property type="entry name" value="NAD(P)-bd_dom_sf"/>
</dbReference>
<dbReference type="FunFam" id="1.10.1040.10:FF:000006">
    <property type="entry name" value="3-hydroxyisobutyrate dehydrogenase"/>
    <property type="match status" value="1"/>
</dbReference>
<dbReference type="PANTHER" id="PTHR22981">
    <property type="entry name" value="3-HYDROXYISOBUTYRATE DEHYDROGENASE-RELATED"/>
    <property type="match status" value="1"/>
</dbReference>
<evidence type="ECO:0000259" key="10">
    <source>
        <dbReference type="Pfam" id="PF14833"/>
    </source>
</evidence>
<dbReference type="AlphaFoldDB" id="A0A093UUQ4"/>
<dbReference type="InterPro" id="IPR029154">
    <property type="entry name" value="HIBADH-like_NADP-bd"/>
</dbReference>
<reference evidence="11" key="1">
    <citation type="journal article" date="2014" name="PLoS Genet.">
        <title>Signature Gene Expression Reveals Novel Clues to the Molecular Mechanisms of Dimorphic Transition in Penicillium marneffei.</title>
        <authorList>
            <person name="Yang E."/>
            <person name="Wang G."/>
            <person name="Cai J."/>
            <person name="Woo P.C."/>
            <person name="Lau S.K."/>
            <person name="Yuen K.-Y."/>
            <person name="Chow W.-N."/>
            <person name="Lin X."/>
        </authorList>
    </citation>
    <scope>NUCLEOTIDE SEQUENCE [LARGE SCALE GENOMIC DNA]</scope>
    <source>
        <strain evidence="11">PM1</strain>
    </source>
</reference>
<feature type="active site" evidence="8">
    <location>
        <position position="186"/>
    </location>
</feature>
<dbReference type="Gene3D" id="1.10.1040.10">
    <property type="entry name" value="N-(1-d-carboxylethyl)-l-norvaline Dehydrogenase, domain 2"/>
    <property type="match status" value="1"/>
</dbReference>
<name>A0A093UUQ4_TALMA</name>
<dbReference type="InterPro" id="IPR002204">
    <property type="entry name" value="3-OH-isobutyrate_DH-rel_CS"/>
</dbReference>
<evidence type="ECO:0000256" key="6">
    <source>
        <dbReference type="ARBA" id="ARBA00023027"/>
    </source>
</evidence>
<dbReference type="SUPFAM" id="SSF48179">
    <property type="entry name" value="6-phosphogluconate dehydrogenase C-terminal domain-like"/>
    <property type="match status" value="1"/>
</dbReference>
<evidence type="ECO:0000256" key="3">
    <source>
        <dbReference type="ARBA" id="ARBA00012991"/>
    </source>
</evidence>
<dbReference type="GO" id="GO:0050661">
    <property type="term" value="F:NADP binding"/>
    <property type="evidence" value="ECO:0007669"/>
    <property type="project" value="InterPro"/>
</dbReference>
<feature type="domain" description="3-hydroxyisobutyrate dehydrogenase-like NAD-binding" evidence="10">
    <location>
        <begin position="182"/>
        <end position="306"/>
    </location>
</feature>
<dbReference type="Gene3D" id="3.40.50.720">
    <property type="entry name" value="NAD(P)-binding Rossmann-like Domain"/>
    <property type="match status" value="1"/>
</dbReference>
<dbReference type="InterPro" id="IPR013328">
    <property type="entry name" value="6PGD_dom2"/>
</dbReference>
<dbReference type="GO" id="GO:0008442">
    <property type="term" value="F:3-hydroxyisobutyrate dehydrogenase activity"/>
    <property type="evidence" value="ECO:0007669"/>
    <property type="project" value="UniProtKB-EC"/>
</dbReference>
<dbReference type="HOGENOM" id="CLU_035117_6_1_1"/>
<proteinExistence type="inferred from homology"/>
<dbReference type="PANTHER" id="PTHR22981:SF81">
    <property type="entry name" value="DEHYDROGENASE, PUTATIVE-RELATED"/>
    <property type="match status" value="1"/>
</dbReference>
<dbReference type="InterPro" id="IPR008927">
    <property type="entry name" value="6-PGluconate_DH-like_C_sf"/>
</dbReference>
<keyword evidence="5" id="KW-0560">Oxidoreductase</keyword>